<accession>A0AAE3G0S6</accession>
<evidence type="ECO:0000256" key="5">
    <source>
        <dbReference type="ARBA" id="ARBA00023136"/>
    </source>
</evidence>
<evidence type="ECO:0000256" key="6">
    <source>
        <dbReference type="SAM" id="Phobius"/>
    </source>
</evidence>
<dbReference type="InterPro" id="IPR005598">
    <property type="entry name" value="ATP_synth_I"/>
</dbReference>
<comment type="subcellular location">
    <subcellularLocation>
        <location evidence="1">Cell membrane</location>
        <topology evidence="1">Multi-pass membrane protein</topology>
    </subcellularLocation>
</comment>
<evidence type="ECO:0000256" key="3">
    <source>
        <dbReference type="ARBA" id="ARBA00022692"/>
    </source>
</evidence>
<evidence type="ECO:0000256" key="4">
    <source>
        <dbReference type="ARBA" id="ARBA00022989"/>
    </source>
</evidence>
<keyword evidence="8" id="KW-1185">Reference proteome</keyword>
<keyword evidence="3 6" id="KW-0812">Transmembrane</keyword>
<dbReference type="Proteomes" id="UP001205843">
    <property type="component" value="Unassembled WGS sequence"/>
</dbReference>
<keyword evidence="5 6" id="KW-0472">Membrane</keyword>
<evidence type="ECO:0000256" key="1">
    <source>
        <dbReference type="ARBA" id="ARBA00004651"/>
    </source>
</evidence>
<gene>
    <name evidence="7" type="ORF">J2T57_000472</name>
</gene>
<feature type="transmembrane region" description="Helical" evidence="6">
    <location>
        <begin position="100"/>
        <end position="119"/>
    </location>
</feature>
<dbReference type="EMBL" id="JALJXV010000001">
    <property type="protein sequence ID" value="MCP1673380.1"/>
    <property type="molecule type" value="Genomic_DNA"/>
</dbReference>
<evidence type="ECO:0000313" key="8">
    <source>
        <dbReference type="Proteomes" id="UP001205843"/>
    </source>
</evidence>
<evidence type="ECO:0000313" key="7">
    <source>
        <dbReference type="EMBL" id="MCP1673380.1"/>
    </source>
</evidence>
<organism evidence="7 8">
    <name type="scientific">Natronocella acetinitrilica</name>
    <dbReference type="NCBI Taxonomy" id="414046"/>
    <lineage>
        <taxon>Bacteria</taxon>
        <taxon>Pseudomonadati</taxon>
        <taxon>Pseudomonadota</taxon>
        <taxon>Gammaproteobacteria</taxon>
        <taxon>Chromatiales</taxon>
        <taxon>Ectothiorhodospiraceae</taxon>
        <taxon>Natronocella</taxon>
    </lineage>
</organism>
<dbReference type="AlphaFoldDB" id="A0AAE3G0S6"/>
<feature type="transmembrane region" description="Helical" evidence="6">
    <location>
        <begin position="76"/>
        <end position="94"/>
    </location>
</feature>
<keyword evidence="2" id="KW-1003">Cell membrane</keyword>
<reference evidence="7" key="1">
    <citation type="submission" date="2022-03" db="EMBL/GenBank/DDBJ databases">
        <title>Genomic Encyclopedia of Type Strains, Phase III (KMG-III): the genomes of soil and plant-associated and newly described type strains.</title>
        <authorList>
            <person name="Whitman W."/>
        </authorList>
    </citation>
    <scope>NUCLEOTIDE SEQUENCE</scope>
    <source>
        <strain evidence="7">ANL 6-2</strain>
    </source>
</reference>
<dbReference type="GO" id="GO:0005886">
    <property type="term" value="C:plasma membrane"/>
    <property type="evidence" value="ECO:0007669"/>
    <property type="project" value="UniProtKB-SubCell"/>
</dbReference>
<feature type="transmembrane region" description="Helical" evidence="6">
    <location>
        <begin position="7"/>
        <end position="28"/>
    </location>
</feature>
<evidence type="ECO:0000256" key="2">
    <source>
        <dbReference type="ARBA" id="ARBA00022475"/>
    </source>
</evidence>
<sequence length="124" mass="13364">METKRVLGVLFSTQASVTVLGAAVWWALVDSWHGLAAVGGGIAVMFPTLIFAAIVFSVSPDAPPKRILGAFYRGEAIKIGATVLMLVVLLQWFSTTPLPLLTTYILAILLYWPALLVGVGRRPR</sequence>
<feature type="transmembrane region" description="Helical" evidence="6">
    <location>
        <begin position="34"/>
        <end position="56"/>
    </location>
</feature>
<keyword evidence="4 6" id="KW-1133">Transmembrane helix</keyword>
<comment type="caution">
    <text evidence="7">The sequence shown here is derived from an EMBL/GenBank/DDBJ whole genome shotgun (WGS) entry which is preliminary data.</text>
</comment>
<protein>
    <submittedName>
        <fullName evidence="7">ATP synthase protein I</fullName>
    </submittedName>
</protein>
<dbReference type="RefSeq" id="WP_253473658.1">
    <property type="nucleotide sequence ID" value="NZ_JALJXV010000001.1"/>
</dbReference>
<name>A0AAE3G0S6_9GAMM</name>
<proteinExistence type="predicted"/>
<dbReference type="Pfam" id="PF03899">
    <property type="entry name" value="ATP-synt_I"/>
    <property type="match status" value="1"/>
</dbReference>